<dbReference type="InterPro" id="IPR049449">
    <property type="entry name" value="TesB_ACOT8-like_N"/>
</dbReference>
<keyword evidence="3" id="KW-1185">Reference proteome</keyword>
<dbReference type="InterPro" id="IPR029069">
    <property type="entry name" value="HotDog_dom_sf"/>
</dbReference>
<dbReference type="CDD" id="cd03443">
    <property type="entry name" value="PaaI_thioesterase"/>
    <property type="match status" value="1"/>
</dbReference>
<dbReference type="EMBL" id="JABBNB010000029">
    <property type="protein sequence ID" value="NMO03950.1"/>
    <property type="molecule type" value="Genomic_DNA"/>
</dbReference>
<dbReference type="AlphaFoldDB" id="A0A848KZ18"/>
<dbReference type="RefSeq" id="WP_170196457.1">
    <property type="nucleotide sequence ID" value="NZ_JABBNB010000029.1"/>
</dbReference>
<dbReference type="Gene3D" id="2.40.160.210">
    <property type="entry name" value="Acyl-CoA thioesterase, double hotdog domain"/>
    <property type="match status" value="1"/>
</dbReference>
<dbReference type="SUPFAM" id="SSF54637">
    <property type="entry name" value="Thioesterase/thiol ester dehydrase-isomerase"/>
    <property type="match status" value="2"/>
</dbReference>
<evidence type="ECO:0000259" key="1">
    <source>
        <dbReference type="Pfam" id="PF13622"/>
    </source>
</evidence>
<gene>
    <name evidence="2" type="ORF">HH308_22300</name>
</gene>
<protein>
    <submittedName>
        <fullName evidence="2">PaaI family thioesterase</fullName>
    </submittedName>
</protein>
<dbReference type="InterPro" id="IPR042171">
    <property type="entry name" value="Acyl-CoA_hotdog"/>
</dbReference>
<dbReference type="Gene3D" id="3.10.129.10">
    <property type="entry name" value="Hotdog Thioesterase"/>
    <property type="match status" value="1"/>
</dbReference>
<accession>A0A848KZ18</accession>
<name>A0A848KZ18_9ACTN</name>
<evidence type="ECO:0000313" key="2">
    <source>
        <dbReference type="EMBL" id="NMO03950.1"/>
    </source>
</evidence>
<comment type="caution">
    <text evidence="2">The sequence shown here is derived from an EMBL/GenBank/DDBJ whole genome shotgun (WGS) entry which is preliminary data.</text>
</comment>
<reference evidence="2 3" key="1">
    <citation type="submission" date="2020-04" db="EMBL/GenBank/DDBJ databases">
        <title>Gordonia sp. nov. TBRC 11910.</title>
        <authorList>
            <person name="Suriyachadkun C."/>
        </authorList>
    </citation>
    <scope>NUCLEOTIDE SEQUENCE [LARGE SCALE GENOMIC DNA]</scope>
    <source>
        <strain evidence="2 3">TBRC 11910</strain>
    </source>
</reference>
<dbReference type="Proteomes" id="UP000550729">
    <property type="component" value="Unassembled WGS sequence"/>
</dbReference>
<organism evidence="2 3">
    <name type="scientific">Gordonia asplenii</name>
    <dbReference type="NCBI Taxonomy" id="2725283"/>
    <lineage>
        <taxon>Bacteria</taxon>
        <taxon>Bacillati</taxon>
        <taxon>Actinomycetota</taxon>
        <taxon>Actinomycetes</taxon>
        <taxon>Mycobacteriales</taxon>
        <taxon>Gordoniaceae</taxon>
        <taxon>Gordonia</taxon>
    </lineage>
</organism>
<dbReference type="Pfam" id="PF13622">
    <property type="entry name" value="4HBT_3"/>
    <property type="match status" value="1"/>
</dbReference>
<feature type="domain" description="Acyl-CoA thioesterase-like N-terminal HotDog" evidence="1">
    <location>
        <begin position="175"/>
        <end position="255"/>
    </location>
</feature>
<evidence type="ECO:0000313" key="3">
    <source>
        <dbReference type="Proteomes" id="UP000550729"/>
    </source>
</evidence>
<sequence length="268" mass="27829">MAQTIQFVAGGADALMRVTPTSLDDQRAVFSIPTGPWLTDPHLGRVRSALGIPLDDVTGYVVAAGVPPGRWPVSLGIKVDFLADAPVDGTSVTLVGELVARTDVGATTRGIAYSETGDMLALVTHRSHLIHVVGRPQTAAFDGPVPDAEAPLRESLAFTTVERGVVMAPTPWTANVMGNVHGGVLVVGSELAAHSMVGEGFSTVSIDVSFLRPCDATAPTVFRGDVVHQGRTVAVVHVAAIGHGGRTCAVATVILQRPAANNGDDEHR</sequence>
<proteinExistence type="predicted"/>